<feature type="signal peptide" evidence="3">
    <location>
        <begin position="1"/>
        <end position="23"/>
    </location>
</feature>
<dbReference type="RefSeq" id="WP_061085422.1">
    <property type="nucleotide sequence ID" value="NZ_CP033930.1"/>
</dbReference>
<dbReference type="PANTHER" id="PTHR43280">
    <property type="entry name" value="ARAC-FAMILY TRANSCRIPTIONAL REGULATOR"/>
    <property type="match status" value="1"/>
</dbReference>
<keyword evidence="3" id="KW-0732">Signal</keyword>
<dbReference type="Proteomes" id="UP000269015">
    <property type="component" value="Chromosome"/>
</dbReference>
<name>A0AAD0YV33_CHRID</name>
<dbReference type="Gene3D" id="1.25.40.10">
    <property type="entry name" value="Tetratricopeptide repeat domain"/>
    <property type="match status" value="2"/>
</dbReference>
<dbReference type="PANTHER" id="PTHR43280:SF34">
    <property type="entry name" value="ARAC-FAMILY TRANSCRIPTIONAL REGULATOR"/>
    <property type="match status" value="1"/>
</dbReference>
<sequence>MKSIQRCFFLFLVLLFFYTDFQAQGIVDDYYLLREKYFDFKENDARAFPYLNEYIKKAKREKKYSKLVLGYKDGVFSSADTNDKLRYADSTIWAAHLSKDATLISNAYAGKGIVYYFNLKKYQLALDEYLKAYEYSKTIDDEYEKNKIIYHIGVVKSYIGYYDEALVHFKKILFYYESVLKKRKLHPNTLYNNKKGYYNSLHQMIVCFRNLGQHKTADSLLTLGMTGTFKDRGFQTEYAYFCKEKGIKEFRENKYLQAVSSLEKSVHRLLESDDFAWLAISYFYIGKSYVAGNNTKKGIGYLQKADSIFTKKDFILPELRENYELLITHYKKEGNVERELYFTKQLLKADRIISKDFAYLSSKIYKEYDTKTLLEEKSKLEKNSSLSSWVMICLGIIVLMLIVVLVIKYIKEKENKDKYEMLEQKLLEETKQETVAAANEREGYKLDLDRNIVNDIILKLKKFEDNIEFTENGLSLSKLATRFDTNSSYLSQVINETKGTNFKRYLGELRIHYITKKLYEDKKYLHFKIETLATECGIASRTNFSNIFQEINGMRPADFIKKRLEDIKKESLTASS</sequence>
<accession>A0AAD0YV33</accession>
<dbReference type="InterPro" id="IPR018060">
    <property type="entry name" value="HTH_AraC"/>
</dbReference>
<evidence type="ECO:0000313" key="5">
    <source>
        <dbReference type="EMBL" id="AZB17191.1"/>
    </source>
</evidence>
<feature type="domain" description="HTH araC/xylS-type" evidence="4">
    <location>
        <begin position="463"/>
        <end position="562"/>
    </location>
</feature>
<keyword evidence="2" id="KW-0472">Membrane</keyword>
<gene>
    <name evidence="5" type="ORF">EG352_05110</name>
</gene>
<feature type="transmembrane region" description="Helical" evidence="2">
    <location>
        <begin position="386"/>
        <end position="410"/>
    </location>
</feature>
<feature type="chain" id="PRO_5042149396" evidence="3">
    <location>
        <begin position="24"/>
        <end position="576"/>
    </location>
</feature>
<proteinExistence type="predicted"/>
<dbReference type="Pfam" id="PF12833">
    <property type="entry name" value="HTH_18"/>
    <property type="match status" value="1"/>
</dbReference>
<dbReference type="SMART" id="SM00342">
    <property type="entry name" value="HTH_ARAC"/>
    <property type="match status" value="1"/>
</dbReference>
<reference evidence="5 6" key="1">
    <citation type="submission" date="2018-11" db="EMBL/GenBank/DDBJ databases">
        <title>Proposal to divide the Flavobacteriaceae and reorganize its genera based on Amino Acid Identity values calculated from whole genome sequences.</title>
        <authorList>
            <person name="Nicholson A.C."/>
            <person name="Gulvik C.A."/>
            <person name="Whitney A.M."/>
            <person name="Humrighouse B.W."/>
            <person name="Bell M."/>
            <person name="Holmes B."/>
            <person name="Steigerwalt A.G."/>
            <person name="Villarma A."/>
            <person name="Sheth M."/>
            <person name="Batra D."/>
            <person name="Pryor J."/>
            <person name="Bernardet J.-F."/>
            <person name="Hugo C."/>
            <person name="Kampfer P."/>
            <person name="Newman J."/>
            <person name="McQuiston J.R."/>
        </authorList>
    </citation>
    <scope>NUCLEOTIDE SEQUENCE [LARGE SCALE GENOMIC DNA]</scope>
    <source>
        <strain evidence="5 6">H5559</strain>
    </source>
</reference>
<dbReference type="EMBL" id="CP033930">
    <property type="protein sequence ID" value="AZB17191.1"/>
    <property type="molecule type" value="Genomic_DNA"/>
</dbReference>
<dbReference type="GO" id="GO:0043565">
    <property type="term" value="F:sequence-specific DNA binding"/>
    <property type="evidence" value="ECO:0007669"/>
    <property type="project" value="InterPro"/>
</dbReference>
<keyword evidence="1" id="KW-0238">DNA-binding</keyword>
<dbReference type="InterPro" id="IPR011990">
    <property type="entry name" value="TPR-like_helical_dom_sf"/>
</dbReference>
<organism evidence="5 6">
    <name type="scientific">Chryseobacterium indologenes</name>
    <name type="common">Flavobacterium indologenes</name>
    <dbReference type="NCBI Taxonomy" id="253"/>
    <lineage>
        <taxon>Bacteria</taxon>
        <taxon>Pseudomonadati</taxon>
        <taxon>Bacteroidota</taxon>
        <taxon>Flavobacteriia</taxon>
        <taxon>Flavobacteriales</taxon>
        <taxon>Weeksellaceae</taxon>
        <taxon>Chryseobacterium group</taxon>
        <taxon>Chryseobacterium</taxon>
    </lineage>
</organism>
<evidence type="ECO:0000256" key="2">
    <source>
        <dbReference type="SAM" id="Phobius"/>
    </source>
</evidence>
<evidence type="ECO:0000259" key="4">
    <source>
        <dbReference type="PROSITE" id="PS01124"/>
    </source>
</evidence>
<dbReference type="PROSITE" id="PS01124">
    <property type="entry name" value="HTH_ARAC_FAMILY_2"/>
    <property type="match status" value="1"/>
</dbReference>
<evidence type="ECO:0000256" key="1">
    <source>
        <dbReference type="ARBA" id="ARBA00023125"/>
    </source>
</evidence>
<keyword evidence="2" id="KW-1133">Transmembrane helix</keyword>
<dbReference type="SUPFAM" id="SSF48452">
    <property type="entry name" value="TPR-like"/>
    <property type="match status" value="2"/>
</dbReference>
<dbReference type="GO" id="GO:0003700">
    <property type="term" value="F:DNA-binding transcription factor activity"/>
    <property type="evidence" value="ECO:0007669"/>
    <property type="project" value="InterPro"/>
</dbReference>
<evidence type="ECO:0000256" key="3">
    <source>
        <dbReference type="SAM" id="SignalP"/>
    </source>
</evidence>
<protein>
    <submittedName>
        <fullName evidence="5">AraC family transcriptional regulator</fullName>
    </submittedName>
</protein>
<keyword evidence="2" id="KW-0812">Transmembrane</keyword>
<dbReference type="AlphaFoldDB" id="A0AAD0YV33"/>
<dbReference type="Gene3D" id="1.10.10.60">
    <property type="entry name" value="Homeodomain-like"/>
    <property type="match status" value="2"/>
</dbReference>
<evidence type="ECO:0000313" key="6">
    <source>
        <dbReference type="Proteomes" id="UP000269015"/>
    </source>
</evidence>